<proteinExistence type="predicted"/>
<name>K0SMK4_THAOC</name>
<dbReference type="Proteomes" id="UP000266841">
    <property type="component" value="Unassembled WGS sequence"/>
</dbReference>
<dbReference type="AlphaFoldDB" id="K0SMK4"/>
<keyword evidence="3" id="KW-1185">Reference proteome</keyword>
<organism evidence="2 3">
    <name type="scientific">Thalassiosira oceanica</name>
    <name type="common">Marine diatom</name>
    <dbReference type="NCBI Taxonomy" id="159749"/>
    <lineage>
        <taxon>Eukaryota</taxon>
        <taxon>Sar</taxon>
        <taxon>Stramenopiles</taxon>
        <taxon>Ochrophyta</taxon>
        <taxon>Bacillariophyta</taxon>
        <taxon>Coscinodiscophyceae</taxon>
        <taxon>Thalassiosirophycidae</taxon>
        <taxon>Thalassiosirales</taxon>
        <taxon>Thalassiosiraceae</taxon>
        <taxon>Thalassiosira</taxon>
    </lineage>
</organism>
<evidence type="ECO:0000313" key="2">
    <source>
        <dbReference type="EMBL" id="EJK62156.1"/>
    </source>
</evidence>
<reference evidence="2 3" key="1">
    <citation type="journal article" date="2012" name="Genome Biol.">
        <title>Genome and low-iron response of an oceanic diatom adapted to chronic iron limitation.</title>
        <authorList>
            <person name="Lommer M."/>
            <person name="Specht M."/>
            <person name="Roy A.S."/>
            <person name="Kraemer L."/>
            <person name="Andreson R."/>
            <person name="Gutowska M.A."/>
            <person name="Wolf J."/>
            <person name="Bergner S.V."/>
            <person name="Schilhabel M.B."/>
            <person name="Klostermeier U.C."/>
            <person name="Beiko R.G."/>
            <person name="Rosenstiel P."/>
            <person name="Hippler M."/>
            <person name="Laroche J."/>
        </authorList>
    </citation>
    <scope>NUCLEOTIDE SEQUENCE [LARGE SCALE GENOMIC DNA]</scope>
    <source>
        <strain evidence="2 3">CCMP1005</strain>
    </source>
</reference>
<sequence>MRLRSSLIYISTEVIGTKAVNDGGLVQPVKHDDFELKPVDGDGLNQVRVESTNEGSLHPSEGEYADGTSRELLADAEELERARAVVSGREVKLKTEEYSDDYWGGHGCDGGDNDRSLQDLTDESSLEGGGAHMGAHMGGLQVLTAVSGLVGGGISSRLEPIRVALFRVEAQFFDWWMEFRIRAQFVPRDMRSSGLLSTQVHVLKLEAEKEKEEKRKTQLAAP</sequence>
<accession>K0SMK4</accession>
<evidence type="ECO:0000256" key="1">
    <source>
        <dbReference type="SAM" id="MobiDB-lite"/>
    </source>
</evidence>
<dbReference type="EMBL" id="AGNL01019083">
    <property type="protein sequence ID" value="EJK62156.1"/>
    <property type="molecule type" value="Genomic_DNA"/>
</dbReference>
<evidence type="ECO:0000313" key="3">
    <source>
        <dbReference type="Proteomes" id="UP000266841"/>
    </source>
</evidence>
<comment type="caution">
    <text evidence="2">The sequence shown here is derived from an EMBL/GenBank/DDBJ whole genome shotgun (WGS) entry which is preliminary data.</text>
</comment>
<gene>
    <name evidence="2" type="ORF">THAOC_17246</name>
</gene>
<protein>
    <submittedName>
        <fullName evidence="2">Uncharacterized protein</fullName>
    </submittedName>
</protein>
<feature type="region of interest" description="Disordered" evidence="1">
    <location>
        <begin position="103"/>
        <end position="132"/>
    </location>
</feature>